<dbReference type="EMBL" id="MN739162">
    <property type="protein sequence ID" value="QHS91452.1"/>
    <property type="molecule type" value="Genomic_DNA"/>
</dbReference>
<proteinExistence type="predicted"/>
<dbReference type="InterPro" id="IPR013320">
    <property type="entry name" value="ConA-like_dom_sf"/>
</dbReference>
<dbReference type="SUPFAM" id="SSF49899">
    <property type="entry name" value="Concanavalin A-like lectins/glucanases"/>
    <property type="match status" value="1"/>
</dbReference>
<keyword evidence="2" id="KW-1133">Transmembrane helix</keyword>
<name>A0A6C0BHG7_9ZZZZ</name>
<evidence type="ECO:0000313" key="3">
    <source>
        <dbReference type="EMBL" id="QHS91452.1"/>
    </source>
</evidence>
<feature type="transmembrane region" description="Helical" evidence="2">
    <location>
        <begin position="12"/>
        <end position="32"/>
    </location>
</feature>
<keyword evidence="2" id="KW-0812">Transmembrane</keyword>
<organism evidence="3">
    <name type="scientific">viral metagenome</name>
    <dbReference type="NCBI Taxonomy" id="1070528"/>
    <lineage>
        <taxon>unclassified sequences</taxon>
        <taxon>metagenomes</taxon>
        <taxon>organismal metagenomes</taxon>
    </lineage>
</organism>
<dbReference type="Gene3D" id="2.60.120.200">
    <property type="match status" value="1"/>
</dbReference>
<reference evidence="3" key="1">
    <citation type="journal article" date="2020" name="Nature">
        <title>Giant virus diversity and host interactions through global metagenomics.</title>
        <authorList>
            <person name="Schulz F."/>
            <person name="Roux S."/>
            <person name="Paez-Espino D."/>
            <person name="Jungbluth S."/>
            <person name="Walsh D.A."/>
            <person name="Denef V.J."/>
            <person name="McMahon K.D."/>
            <person name="Konstantinidis K.T."/>
            <person name="Eloe-Fadrosh E.A."/>
            <person name="Kyrpides N.C."/>
            <person name="Woyke T."/>
        </authorList>
    </citation>
    <scope>NUCLEOTIDE SEQUENCE</scope>
    <source>
        <strain evidence="3">GVMAG-M-3300013006-15</strain>
    </source>
</reference>
<sequence>MNSLQAGSAGGPGLVNSIIYVLLSFVLVYFVYRLVYPQQDPREAQVLDFNDGSRALTASTDVNSAPLPQLFTGGEMTLSFWLYVSDWDVRAGMVKHVLSVRGSSPGTTYNSFVCALYPQENKMMIRVRTAGASTPTGMGSQSNPTSPQGSGSSDYTNIATFNNLLNQNIGLADFTNTLNYPMCDLPEFDLQRWINVTVVVSGRVSDVYLDGKLARSCMLDNVIQFPKSVGSAGIAVDVCQKQGFGGALSRVQLYSYAITPDRVYSIYQAGPSIKSATLVDKLLGLFGINLTVSAYKVTSPQQSCNGSMNVNVPSIVGTSLTGAGLTTSGALGGVLSNPIAAAQ</sequence>
<evidence type="ECO:0000256" key="1">
    <source>
        <dbReference type="SAM" id="MobiDB-lite"/>
    </source>
</evidence>
<dbReference type="Pfam" id="PF13385">
    <property type="entry name" value="Laminin_G_3"/>
    <property type="match status" value="1"/>
</dbReference>
<dbReference type="AlphaFoldDB" id="A0A6C0BHG7"/>
<evidence type="ECO:0000256" key="2">
    <source>
        <dbReference type="SAM" id="Phobius"/>
    </source>
</evidence>
<accession>A0A6C0BHG7</accession>
<feature type="region of interest" description="Disordered" evidence="1">
    <location>
        <begin position="133"/>
        <end position="153"/>
    </location>
</feature>
<protein>
    <submittedName>
        <fullName evidence="3">Uncharacterized protein</fullName>
    </submittedName>
</protein>
<keyword evidence="2" id="KW-0472">Membrane</keyword>